<dbReference type="InterPro" id="IPR045340">
    <property type="entry name" value="DUF6533"/>
</dbReference>
<keyword evidence="5" id="KW-1185">Reference proteome</keyword>
<keyword evidence="2" id="KW-1133">Transmembrane helix</keyword>
<dbReference type="EMBL" id="ML122288">
    <property type="protein sequence ID" value="RPD56460.1"/>
    <property type="molecule type" value="Genomic_DNA"/>
</dbReference>
<feature type="transmembrane region" description="Helical" evidence="2">
    <location>
        <begin position="51"/>
        <end position="74"/>
    </location>
</feature>
<reference evidence="4" key="1">
    <citation type="journal article" date="2018" name="Genome Biol. Evol.">
        <title>Genomics and development of Lentinus tigrinus, a white-rot wood-decaying mushroom with dimorphic fruiting bodies.</title>
        <authorList>
            <person name="Wu B."/>
            <person name="Xu Z."/>
            <person name="Knudson A."/>
            <person name="Carlson A."/>
            <person name="Chen N."/>
            <person name="Kovaka S."/>
            <person name="LaButti K."/>
            <person name="Lipzen A."/>
            <person name="Pennachio C."/>
            <person name="Riley R."/>
            <person name="Schakwitz W."/>
            <person name="Umezawa K."/>
            <person name="Ohm R.A."/>
            <person name="Grigoriev I.V."/>
            <person name="Nagy L.G."/>
            <person name="Gibbons J."/>
            <person name="Hibbett D."/>
        </authorList>
    </citation>
    <scope>NUCLEOTIDE SEQUENCE [LARGE SCALE GENOMIC DNA]</scope>
    <source>
        <strain evidence="4">ALCF2SS1-6</strain>
    </source>
</reference>
<feature type="transmembrane region" description="Helical" evidence="2">
    <location>
        <begin position="115"/>
        <end position="137"/>
    </location>
</feature>
<dbReference type="STRING" id="1328759.A0A5C2RZG4"/>
<feature type="compositionally biased region" description="Low complexity" evidence="1">
    <location>
        <begin position="338"/>
        <end position="357"/>
    </location>
</feature>
<protein>
    <recommendedName>
        <fullName evidence="3">DUF6533 domain-containing protein</fullName>
    </recommendedName>
</protein>
<keyword evidence="2" id="KW-0812">Transmembrane</keyword>
<gene>
    <name evidence="4" type="ORF">L227DRAFT_614597</name>
</gene>
<dbReference type="OrthoDB" id="2749098at2759"/>
<feature type="compositionally biased region" description="Low complexity" evidence="1">
    <location>
        <begin position="321"/>
        <end position="330"/>
    </location>
</feature>
<dbReference type="Proteomes" id="UP000313359">
    <property type="component" value="Unassembled WGS sequence"/>
</dbReference>
<proteinExistence type="predicted"/>
<dbReference type="AlphaFoldDB" id="A0A5C2RZG4"/>
<evidence type="ECO:0000313" key="5">
    <source>
        <dbReference type="Proteomes" id="UP000313359"/>
    </source>
</evidence>
<evidence type="ECO:0000256" key="2">
    <source>
        <dbReference type="SAM" id="Phobius"/>
    </source>
</evidence>
<name>A0A5C2RZG4_9APHY</name>
<dbReference type="Pfam" id="PF20151">
    <property type="entry name" value="DUF6533"/>
    <property type="match status" value="1"/>
</dbReference>
<accession>A0A5C2RZG4</accession>
<evidence type="ECO:0000313" key="4">
    <source>
        <dbReference type="EMBL" id="RPD56460.1"/>
    </source>
</evidence>
<feature type="region of interest" description="Disordered" evidence="1">
    <location>
        <begin position="298"/>
        <end position="357"/>
    </location>
</feature>
<sequence length="357" mass="38571">MADSSFAAALVAAYPHVIEEQMTYAAMGALVLYDQLLTFDRELRLVWRRKVTGATVLFVLNRYLLLARFLVVFASYNISSQEGYACLSRQQGDTAPYLVWAAFASLRVYALTDHVWWLAVIVFFASSMPAATNTYVYTVTLINSFIRPFNCVTSPQVPQSLYLPTWRVARSAAIKTSFAATILRDGTVYFLTFLTINVLHLVFSLKGFFTDSIVIFQDPIISILVSRFILDLRDVDRSGNPTTTHAGGPSGWSQSLNFAAFDGVASTADSEQSPPSGPATRSRIADFVDPLGAPLDDSAESGDCLGDGGSGDEAGAREDGGVVVEVAVDVGGRDDLVDGQSRSSSGWSRTSGSMSIA</sequence>
<feature type="transmembrane region" description="Helical" evidence="2">
    <location>
        <begin position="188"/>
        <end position="209"/>
    </location>
</feature>
<feature type="domain" description="DUF6533" evidence="3">
    <location>
        <begin position="24"/>
        <end position="66"/>
    </location>
</feature>
<evidence type="ECO:0000259" key="3">
    <source>
        <dbReference type="Pfam" id="PF20151"/>
    </source>
</evidence>
<evidence type="ECO:0000256" key="1">
    <source>
        <dbReference type="SAM" id="MobiDB-lite"/>
    </source>
</evidence>
<keyword evidence="2" id="KW-0472">Membrane</keyword>
<organism evidence="4 5">
    <name type="scientific">Lentinus tigrinus ALCF2SS1-6</name>
    <dbReference type="NCBI Taxonomy" id="1328759"/>
    <lineage>
        <taxon>Eukaryota</taxon>
        <taxon>Fungi</taxon>
        <taxon>Dikarya</taxon>
        <taxon>Basidiomycota</taxon>
        <taxon>Agaricomycotina</taxon>
        <taxon>Agaricomycetes</taxon>
        <taxon>Polyporales</taxon>
        <taxon>Polyporaceae</taxon>
        <taxon>Lentinus</taxon>
    </lineage>
</organism>